<evidence type="ECO:0000256" key="3">
    <source>
        <dbReference type="ARBA" id="ARBA00022989"/>
    </source>
</evidence>
<feature type="transmembrane region" description="Helical" evidence="5">
    <location>
        <begin position="104"/>
        <end position="129"/>
    </location>
</feature>
<dbReference type="EMBL" id="JAOQIO010000065">
    <property type="protein sequence ID" value="MCU6793719.1"/>
    <property type="molecule type" value="Genomic_DNA"/>
</dbReference>
<keyword evidence="2 5" id="KW-0812">Transmembrane</keyword>
<dbReference type="PANTHER" id="PTHR30371:SF4">
    <property type="entry name" value="SEC-INDEPENDENT PROTEIN TRANSLOCASE PROTEIN TATCD"/>
    <property type="match status" value="1"/>
</dbReference>
<evidence type="ECO:0000256" key="5">
    <source>
        <dbReference type="HAMAP-Rule" id="MF_00902"/>
    </source>
</evidence>
<protein>
    <recommendedName>
        <fullName evidence="5">Sec-independent protein translocase protein TatC</fullName>
    </recommendedName>
</protein>
<dbReference type="InterPro" id="IPR002033">
    <property type="entry name" value="TatC"/>
</dbReference>
<dbReference type="Proteomes" id="UP001652445">
    <property type="component" value="Unassembled WGS sequence"/>
</dbReference>
<dbReference type="Pfam" id="PF00902">
    <property type="entry name" value="TatC"/>
    <property type="match status" value="1"/>
</dbReference>
<dbReference type="HAMAP" id="MF_00902">
    <property type="entry name" value="TatC"/>
    <property type="match status" value="1"/>
</dbReference>
<evidence type="ECO:0000256" key="1">
    <source>
        <dbReference type="ARBA" id="ARBA00004141"/>
    </source>
</evidence>
<dbReference type="PRINTS" id="PR01840">
    <property type="entry name" value="TATCFAMILY"/>
</dbReference>
<dbReference type="PROSITE" id="PS01218">
    <property type="entry name" value="TATC"/>
    <property type="match status" value="1"/>
</dbReference>
<evidence type="ECO:0000313" key="7">
    <source>
        <dbReference type="Proteomes" id="UP001652445"/>
    </source>
</evidence>
<feature type="transmembrane region" description="Helical" evidence="5">
    <location>
        <begin position="65"/>
        <end position="92"/>
    </location>
</feature>
<feature type="transmembrane region" description="Helical" evidence="5">
    <location>
        <begin position="20"/>
        <end position="45"/>
    </location>
</feature>
<comment type="caution">
    <text evidence="6">The sequence shown here is derived from an EMBL/GenBank/DDBJ whole genome shotgun (WGS) entry which is preliminary data.</text>
</comment>
<feature type="transmembrane region" description="Helical" evidence="5">
    <location>
        <begin position="189"/>
        <end position="205"/>
    </location>
</feature>
<dbReference type="PANTHER" id="PTHR30371">
    <property type="entry name" value="SEC-INDEPENDENT PROTEIN TRANSLOCASE PROTEIN TATC"/>
    <property type="match status" value="1"/>
</dbReference>
<evidence type="ECO:0000256" key="4">
    <source>
        <dbReference type="ARBA" id="ARBA00023136"/>
    </source>
</evidence>
<comment type="similarity">
    <text evidence="5">Belongs to the TatC family.</text>
</comment>
<comment type="subcellular location">
    <subcellularLocation>
        <location evidence="5">Cell membrane</location>
        <topology evidence="5">Multi-pass membrane protein</topology>
    </subcellularLocation>
    <subcellularLocation>
        <location evidence="1">Membrane</location>
        <topology evidence="1">Multi-pass membrane protein</topology>
    </subcellularLocation>
</comment>
<keyword evidence="5" id="KW-0811">Translocation</keyword>
<feature type="transmembrane region" description="Helical" evidence="5">
    <location>
        <begin position="211"/>
        <end position="235"/>
    </location>
</feature>
<sequence length="246" mass="27756">MNEPNAMTFLGHVGELRKRIILVLAVVVIAMIAGLFLAPQILHYLKSMPPASDMVWNVFSPWDSAKIYMSVALAFSIVVSLPYILYQIWAFVKKGLRPVEQDAAFLYIPFAFISFIIGLSFSYFIVFPMSLAFTTSITKNLGFSETYGVYQYFSFMFNIILPVSLAFELPIIVMFLTKLGVLNPKRLNALRRHAYLILVITASLISPPEIISHLMVFVPLVLLYEISIVLSGVVYRRKNHKAFASG</sequence>
<name>A0ABT2UJ91_9BACL</name>
<feature type="transmembrane region" description="Helical" evidence="5">
    <location>
        <begin position="149"/>
        <end position="177"/>
    </location>
</feature>
<evidence type="ECO:0000313" key="6">
    <source>
        <dbReference type="EMBL" id="MCU6793719.1"/>
    </source>
</evidence>
<comment type="function">
    <text evidence="5">Part of the twin-arginine translocation (Tat) system that transports large folded proteins containing a characteristic twin-arginine motif in their signal peptide across membranes.</text>
</comment>
<reference evidence="6 7" key="1">
    <citation type="submission" date="2022-09" db="EMBL/GenBank/DDBJ databases">
        <authorList>
            <person name="Han X.L."/>
            <person name="Wang Q."/>
            <person name="Lu T."/>
        </authorList>
    </citation>
    <scope>NUCLEOTIDE SEQUENCE [LARGE SCALE GENOMIC DNA]</scope>
    <source>
        <strain evidence="6 7">WQ 127069</strain>
    </source>
</reference>
<keyword evidence="4 5" id="KW-0472">Membrane</keyword>
<dbReference type="InterPro" id="IPR019820">
    <property type="entry name" value="Sec-indep_translocase_CS"/>
</dbReference>
<dbReference type="NCBIfam" id="TIGR00945">
    <property type="entry name" value="tatC"/>
    <property type="match status" value="1"/>
</dbReference>
<evidence type="ECO:0000256" key="2">
    <source>
        <dbReference type="ARBA" id="ARBA00022692"/>
    </source>
</evidence>
<accession>A0ABT2UJ91</accession>
<dbReference type="RefSeq" id="WP_262684951.1">
    <property type="nucleotide sequence ID" value="NZ_JAOQIO010000065.1"/>
</dbReference>
<gene>
    <name evidence="5 6" type="primary">tatC</name>
    <name evidence="6" type="ORF">OB236_16555</name>
</gene>
<keyword evidence="3 5" id="KW-1133">Transmembrane helix</keyword>
<proteinExistence type="inferred from homology"/>
<comment type="subunit">
    <text evidence="5">Forms a complex with TatA.</text>
</comment>
<keyword evidence="5" id="KW-0813">Transport</keyword>
<keyword evidence="5" id="KW-0653">Protein transport</keyword>
<keyword evidence="7" id="KW-1185">Reference proteome</keyword>
<organism evidence="6 7">
    <name type="scientific">Paenibacillus baimaensis</name>
    <dbReference type="NCBI Taxonomy" id="2982185"/>
    <lineage>
        <taxon>Bacteria</taxon>
        <taxon>Bacillati</taxon>
        <taxon>Bacillota</taxon>
        <taxon>Bacilli</taxon>
        <taxon>Bacillales</taxon>
        <taxon>Paenibacillaceae</taxon>
        <taxon>Paenibacillus</taxon>
    </lineage>
</organism>
<keyword evidence="5" id="KW-1003">Cell membrane</keyword>